<dbReference type="Proteomes" id="UP000054342">
    <property type="component" value="Unassembled WGS sequence"/>
</dbReference>
<sequence>MATDPGEIFLPFLENGKFSDFIIECQGVVFKVHRLVICTQSPMLAAACSGSFEEALSGRITFPEEDPEILARVILFMYSKYYHELKLPRFYHGLIKDDGEGEEDRFPSGRGFQEIDELGLRRGLKVNALVYKCAEMLGLDELKDEASARFMRDAKSAYDMDGFEDPLRLLYESTRADDTDLRFKVTCLCVENHDILELRKKTIEVIKEHEGNVWSVSGELLKRLANSSTSKGSSDKKLGVEQVVMLCNRRATKINCNHKVYVNTVRVAAAGPLHVVIKCPTCDLEDEG</sequence>
<dbReference type="AlphaFoldDB" id="A0A0D2D0M0"/>
<dbReference type="GeneID" id="25326544"/>
<reference evidence="2 3" key="1">
    <citation type="submission" date="2015-01" db="EMBL/GenBank/DDBJ databases">
        <title>The Genome Sequence of Exophiala xenobiotica CBS118157.</title>
        <authorList>
            <consortium name="The Broad Institute Genomics Platform"/>
            <person name="Cuomo C."/>
            <person name="de Hoog S."/>
            <person name="Gorbushina A."/>
            <person name="Stielow B."/>
            <person name="Teixiera M."/>
            <person name="Abouelleil A."/>
            <person name="Chapman S.B."/>
            <person name="Priest M."/>
            <person name="Young S.K."/>
            <person name="Wortman J."/>
            <person name="Nusbaum C."/>
            <person name="Birren B."/>
        </authorList>
    </citation>
    <scope>NUCLEOTIDE SEQUENCE [LARGE SCALE GENOMIC DNA]</scope>
    <source>
        <strain evidence="2 3">CBS 118157</strain>
    </source>
</reference>
<name>A0A0D2D0M0_9EURO</name>
<dbReference type="InterPro" id="IPR000210">
    <property type="entry name" value="BTB/POZ_dom"/>
</dbReference>
<gene>
    <name evidence="2" type="ORF">PV05_04636</name>
</gene>
<dbReference type="SMART" id="SM00225">
    <property type="entry name" value="BTB"/>
    <property type="match status" value="1"/>
</dbReference>
<proteinExistence type="predicted"/>
<organism evidence="2 3">
    <name type="scientific">Exophiala xenobiotica</name>
    <dbReference type="NCBI Taxonomy" id="348802"/>
    <lineage>
        <taxon>Eukaryota</taxon>
        <taxon>Fungi</taxon>
        <taxon>Dikarya</taxon>
        <taxon>Ascomycota</taxon>
        <taxon>Pezizomycotina</taxon>
        <taxon>Eurotiomycetes</taxon>
        <taxon>Chaetothyriomycetidae</taxon>
        <taxon>Chaetothyriales</taxon>
        <taxon>Herpotrichiellaceae</taxon>
        <taxon>Exophiala</taxon>
    </lineage>
</organism>
<dbReference type="CDD" id="cd18186">
    <property type="entry name" value="BTB_POZ_ZBTB_KLHL-like"/>
    <property type="match status" value="1"/>
</dbReference>
<dbReference type="PANTHER" id="PTHR47843">
    <property type="entry name" value="BTB DOMAIN-CONTAINING PROTEIN-RELATED"/>
    <property type="match status" value="1"/>
</dbReference>
<dbReference type="HOGENOM" id="CLU_057752_2_1_1"/>
<accession>A0A0D2D0M0</accession>
<dbReference type="InterPro" id="IPR011333">
    <property type="entry name" value="SKP1/BTB/POZ_sf"/>
</dbReference>
<dbReference type="Gene3D" id="3.30.710.10">
    <property type="entry name" value="Potassium Channel Kv1.1, Chain A"/>
    <property type="match status" value="1"/>
</dbReference>
<dbReference type="RefSeq" id="XP_013316511.1">
    <property type="nucleotide sequence ID" value="XM_013461057.1"/>
</dbReference>
<evidence type="ECO:0000259" key="1">
    <source>
        <dbReference type="PROSITE" id="PS50097"/>
    </source>
</evidence>
<dbReference type="OrthoDB" id="6359816at2759"/>
<feature type="domain" description="BTB" evidence="1">
    <location>
        <begin position="19"/>
        <end position="79"/>
    </location>
</feature>
<keyword evidence="3" id="KW-1185">Reference proteome</keyword>
<protein>
    <recommendedName>
        <fullName evidence="1">BTB domain-containing protein</fullName>
    </recommendedName>
</protein>
<dbReference type="SUPFAM" id="SSF54695">
    <property type="entry name" value="POZ domain"/>
    <property type="match status" value="1"/>
</dbReference>
<dbReference type="EMBL" id="KN847319">
    <property type="protein sequence ID" value="KIW55927.1"/>
    <property type="molecule type" value="Genomic_DNA"/>
</dbReference>
<dbReference type="PANTHER" id="PTHR47843:SF5">
    <property type="entry name" value="BTB_POZ DOMAIN PROTEIN"/>
    <property type="match status" value="1"/>
</dbReference>
<evidence type="ECO:0000313" key="3">
    <source>
        <dbReference type="Proteomes" id="UP000054342"/>
    </source>
</evidence>
<dbReference type="Pfam" id="PF00651">
    <property type="entry name" value="BTB"/>
    <property type="match status" value="1"/>
</dbReference>
<dbReference type="PROSITE" id="PS50097">
    <property type="entry name" value="BTB"/>
    <property type="match status" value="1"/>
</dbReference>
<evidence type="ECO:0000313" key="2">
    <source>
        <dbReference type="EMBL" id="KIW55927.1"/>
    </source>
</evidence>